<protein>
    <recommendedName>
        <fullName evidence="4">Lipoprotein</fullName>
    </recommendedName>
</protein>
<evidence type="ECO:0008006" key="4">
    <source>
        <dbReference type="Google" id="ProtNLM"/>
    </source>
</evidence>
<dbReference type="EMBL" id="JAIGNK010000001">
    <property type="protein sequence ID" value="MBX7457266.1"/>
    <property type="molecule type" value="Genomic_DNA"/>
</dbReference>
<evidence type="ECO:0000313" key="2">
    <source>
        <dbReference type="EMBL" id="MBX7457266.1"/>
    </source>
</evidence>
<evidence type="ECO:0000256" key="1">
    <source>
        <dbReference type="SAM" id="SignalP"/>
    </source>
</evidence>
<comment type="caution">
    <text evidence="2">The sequence shown here is derived from an EMBL/GenBank/DDBJ whole genome shotgun (WGS) entry which is preliminary data.</text>
</comment>
<evidence type="ECO:0000313" key="3">
    <source>
        <dbReference type="Proteomes" id="UP000783253"/>
    </source>
</evidence>
<proteinExistence type="predicted"/>
<feature type="chain" id="PRO_5047369926" description="Lipoprotein" evidence="1">
    <location>
        <begin position="17"/>
        <end position="157"/>
    </location>
</feature>
<name>A0ABS7IV05_9SPHN</name>
<dbReference type="PROSITE" id="PS51257">
    <property type="entry name" value="PROKAR_LIPOPROTEIN"/>
    <property type="match status" value="1"/>
</dbReference>
<accession>A0ABS7IV05</accession>
<keyword evidence="3" id="KW-1185">Reference proteome</keyword>
<sequence length="157" mass="16795">MTMAIRIALIAPLALALGACGSGETNEVTRGANGMPKGDTGWTVNRTDETLVMKRQLDQLTVSYTLAQQRDGAEGEIAAKVAPCLNGKGEQSATRSFTSTDYDDASALAELRDGFDYVISTVSDRCDIPENVTGTIVQGFDGLYFRSASDRDEFLGQ</sequence>
<feature type="signal peptide" evidence="1">
    <location>
        <begin position="1"/>
        <end position="16"/>
    </location>
</feature>
<dbReference type="RefSeq" id="WP_221572590.1">
    <property type="nucleotide sequence ID" value="NZ_JAIGNK010000001.1"/>
</dbReference>
<reference evidence="2 3" key="1">
    <citation type="submission" date="2021-08" db="EMBL/GenBank/DDBJ databases">
        <title>Comparative Genomics Analysis of the Genus Qipengyuania Reveals Extensive Genetic Diversity and Metabolic Versatility, Including the Description of Fifteen Novel Species.</title>
        <authorList>
            <person name="Liu Y."/>
        </authorList>
    </citation>
    <scope>NUCLEOTIDE SEQUENCE [LARGE SCALE GENOMIC DNA]</scope>
    <source>
        <strain evidence="2 3">1NDH17</strain>
    </source>
</reference>
<keyword evidence="1" id="KW-0732">Signal</keyword>
<organism evidence="2 3">
    <name type="scientific">Qipengyuania polymorpha</name>
    <dbReference type="NCBI Taxonomy" id="2867234"/>
    <lineage>
        <taxon>Bacteria</taxon>
        <taxon>Pseudomonadati</taxon>
        <taxon>Pseudomonadota</taxon>
        <taxon>Alphaproteobacteria</taxon>
        <taxon>Sphingomonadales</taxon>
        <taxon>Erythrobacteraceae</taxon>
        <taxon>Qipengyuania</taxon>
    </lineage>
</organism>
<gene>
    <name evidence="2" type="ORF">K3152_03315</name>
</gene>
<dbReference type="Proteomes" id="UP000783253">
    <property type="component" value="Unassembled WGS sequence"/>
</dbReference>